<reference evidence="3" key="1">
    <citation type="submission" date="2021-01" db="EMBL/GenBank/DDBJ databases">
        <title>Caligus Genome Assembly.</title>
        <authorList>
            <person name="Gallardo-Escarate C."/>
        </authorList>
    </citation>
    <scope>NUCLEOTIDE SEQUENCE [LARGE SCALE GENOMIC DNA]</scope>
</reference>
<evidence type="ECO:0000313" key="2">
    <source>
        <dbReference type="EMBL" id="QQP48522.1"/>
    </source>
</evidence>
<feature type="transmembrane region" description="Helical" evidence="1">
    <location>
        <begin position="6"/>
        <end position="22"/>
    </location>
</feature>
<keyword evidence="1" id="KW-0812">Transmembrane</keyword>
<keyword evidence="1" id="KW-0472">Membrane</keyword>
<accession>A0A7T8K681</accession>
<evidence type="ECO:0000256" key="1">
    <source>
        <dbReference type="SAM" id="Phobius"/>
    </source>
</evidence>
<dbReference type="Proteomes" id="UP000595437">
    <property type="component" value="Chromosome 6"/>
</dbReference>
<feature type="non-terminal residue" evidence="2">
    <location>
        <position position="1"/>
    </location>
</feature>
<feature type="non-terminal residue" evidence="2">
    <location>
        <position position="79"/>
    </location>
</feature>
<organism evidence="2 3">
    <name type="scientific">Caligus rogercresseyi</name>
    <name type="common">Sea louse</name>
    <dbReference type="NCBI Taxonomy" id="217165"/>
    <lineage>
        <taxon>Eukaryota</taxon>
        <taxon>Metazoa</taxon>
        <taxon>Ecdysozoa</taxon>
        <taxon>Arthropoda</taxon>
        <taxon>Crustacea</taxon>
        <taxon>Multicrustacea</taxon>
        <taxon>Hexanauplia</taxon>
        <taxon>Copepoda</taxon>
        <taxon>Siphonostomatoida</taxon>
        <taxon>Caligidae</taxon>
        <taxon>Caligus</taxon>
    </lineage>
</organism>
<dbReference type="EMBL" id="CP045895">
    <property type="protein sequence ID" value="QQP48522.1"/>
    <property type="molecule type" value="Genomic_DNA"/>
</dbReference>
<keyword evidence="1" id="KW-1133">Transmembrane helix</keyword>
<dbReference type="AlphaFoldDB" id="A0A7T8K681"/>
<sequence>AIQSAILFNLINVIAVIIRESYKRMRRWWVKDAALKKVFWCFGNPDRALYADVVLTLLVMHQDQTMKATSRAKVKGYIE</sequence>
<protein>
    <submittedName>
        <fullName evidence="2">Uncharacterized protein</fullName>
    </submittedName>
</protein>
<name>A0A7T8K681_CALRO</name>
<proteinExistence type="predicted"/>
<gene>
    <name evidence="2" type="ORF">FKW44_008879</name>
</gene>
<keyword evidence="3" id="KW-1185">Reference proteome</keyword>
<evidence type="ECO:0000313" key="3">
    <source>
        <dbReference type="Proteomes" id="UP000595437"/>
    </source>
</evidence>